<sequence>MNKTSVNHPIKPYMPAIFVPVRDLKQATEWYASLLDRHITPQEDQFEHGIYIFEFEGGMQLILERNNGDKIKPVIMFDADDIHAASAFCDSHPHESRTDVFIDEFVSVFNVNDDTMICRANRPLDLPQQSLHALLRGISRVIVQTDDVPRTVGWYEGLVGKTAGRDPQFEGLRRIEMDKGAHLLIDDGQLRSGSGRGPIAVIATPDLAGALAHVRVKGVKAGDVESRLGTVYFTFEDMDGNVFVVSER</sequence>
<accession>A0A3Q8X3V8</accession>
<dbReference type="RefSeq" id="WP_126011940.1">
    <property type="nucleotide sequence ID" value="NZ_CP034437.1"/>
</dbReference>
<dbReference type="AlphaFoldDB" id="A0A3Q8X3V8"/>
<feature type="domain" description="VOC" evidence="1">
    <location>
        <begin position="137"/>
        <end position="248"/>
    </location>
</feature>
<dbReference type="Proteomes" id="UP000272528">
    <property type="component" value="Chromosome"/>
</dbReference>
<protein>
    <submittedName>
        <fullName evidence="2">VOC family protein</fullName>
    </submittedName>
</protein>
<dbReference type="OrthoDB" id="2354281at2"/>
<dbReference type="CDD" id="cd06587">
    <property type="entry name" value="VOC"/>
    <property type="match status" value="1"/>
</dbReference>
<reference evidence="3" key="1">
    <citation type="submission" date="2018-12" db="EMBL/GenBank/DDBJ databases">
        <title>Genome sequence of Peanibacillus sp.</title>
        <authorList>
            <person name="Subramani G."/>
            <person name="Srinivasan S."/>
            <person name="Kim M.K."/>
        </authorList>
    </citation>
    <scope>NUCLEOTIDE SEQUENCE [LARGE SCALE GENOMIC DNA]</scope>
    <source>
        <strain evidence="3">18JY67-1</strain>
    </source>
</reference>
<gene>
    <name evidence="2" type="ORF">EJC50_02320</name>
</gene>
<organism evidence="2 3">
    <name type="scientific">Paenibacillus albus</name>
    <dbReference type="NCBI Taxonomy" id="2495582"/>
    <lineage>
        <taxon>Bacteria</taxon>
        <taxon>Bacillati</taxon>
        <taxon>Bacillota</taxon>
        <taxon>Bacilli</taxon>
        <taxon>Bacillales</taxon>
        <taxon>Paenibacillaceae</taxon>
        <taxon>Paenibacillus</taxon>
    </lineage>
</organism>
<proteinExistence type="predicted"/>
<dbReference type="KEGG" id="palb:EJC50_02320"/>
<dbReference type="Gene3D" id="3.10.180.10">
    <property type="entry name" value="2,3-Dihydroxybiphenyl 1,2-Dioxygenase, domain 1"/>
    <property type="match status" value="2"/>
</dbReference>
<keyword evidence="3" id="KW-1185">Reference proteome</keyword>
<evidence type="ECO:0000259" key="1">
    <source>
        <dbReference type="PROSITE" id="PS51819"/>
    </source>
</evidence>
<dbReference type="EMBL" id="CP034437">
    <property type="protein sequence ID" value="AZN38640.1"/>
    <property type="molecule type" value="Genomic_DNA"/>
</dbReference>
<evidence type="ECO:0000313" key="2">
    <source>
        <dbReference type="EMBL" id="AZN38640.1"/>
    </source>
</evidence>
<dbReference type="InterPro" id="IPR029068">
    <property type="entry name" value="Glyas_Bleomycin-R_OHBP_Dase"/>
</dbReference>
<evidence type="ECO:0000313" key="3">
    <source>
        <dbReference type="Proteomes" id="UP000272528"/>
    </source>
</evidence>
<dbReference type="InterPro" id="IPR037523">
    <property type="entry name" value="VOC_core"/>
</dbReference>
<name>A0A3Q8X3V8_9BACL</name>
<dbReference type="SUPFAM" id="SSF54593">
    <property type="entry name" value="Glyoxalase/Bleomycin resistance protein/Dihydroxybiphenyl dioxygenase"/>
    <property type="match status" value="2"/>
</dbReference>
<dbReference type="PROSITE" id="PS51819">
    <property type="entry name" value="VOC"/>
    <property type="match status" value="1"/>
</dbReference>